<feature type="domain" description="PX" evidence="2">
    <location>
        <begin position="10"/>
        <end position="152"/>
    </location>
</feature>
<reference evidence="3" key="1">
    <citation type="submission" date="2022-07" db="EMBL/GenBank/DDBJ databases">
        <title>Phylogenomic reconstructions and comparative analyses of Kickxellomycotina fungi.</title>
        <authorList>
            <person name="Reynolds N.K."/>
            <person name="Stajich J.E."/>
            <person name="Barry K."/>
            <person name="Grigoriev I.V."/>
            <person name="Crous P."/>
            <person name="Smith M.E."/>
        </authorList>
    </citation>
    <scope>NUCLEOTIDE SEQUENCE</scope>
    <source>
        <strain evidence="3">RSA 567</strain>
    </source>
</reference>
<dbReference type="PANTHER" id="PTHR47433">
    <property type="entry name" value="VACUOLAR PROTEIN SORTING-ASSOCIATED PROTEIN 17"/>
    <property type="match status" value="1"/>
</dbReference>
<dbReference type="GO" id="GO:0005768">
    <property type="term" value="C:endosome"/>
    <property type="evidence" value="ECO:0007669"/>
    <property type="project" value="TreeGrafter"/>
</dbReference>
<dbReference type="PANTHER" id="PTHR47433:SF1">
    <property type="entry name" value="VACUOLAR PROTEIN SORTING-ASSOCIATED PROTEIN 17"/>
    <property type="match status" value="1"/>
</dbReference>
<dbReference type="Pfam" id="PF00787">
    <property type="entry name" value="PX"/>
    <property type="match status" value="1"/>
</dbReference>
<dbReference type="Proteomes" id="UP001151582">
    <property type="component" value="Unassembled WGS sequence"/>
</dbReference>
<sequence length="435" mass="50051">MSMPDGRQPAAAPPALTFKIVHVDRSKRSPIYRFDVTTTLPNFKRKRYLAVERSYLELEKLRQHLVQTYPECLIPVLPAATAHTPTSLASSNNATLVPLDGQGPTKTFNTTSYEEDALVREAIQIFLHRIVSQPILRNDYELREFVETPFAFNPATIPSGYLPVHSSFLSFGSSRRSRTNFQSQVDPSRRLMDCTPGSDEWYSVFGAQMVSFEEHLAPMRKSAARIARKRKVLAELLQDFAAKNVALSVTEPSEELSLTLRKTGNWLHRVSDIQRIQAEHGSMRFDYFLDQYTRSTETVLDAIVSRQQIYSEYDATAKRAERKKQNIMVLKSSSSIHSDRADQALDDFEQAKNDQSSKRQLIERVNNILPKDLDSFEAHRELDFMHWLKVVAKRQLEFEKQQFVEWDRLRQQLSHSPTAAERLRPRAPRQPAVTR</sequence>
<dbReference type="InterPro" id="IPR036871">
    <property type="entry name" value="PX_dom_sf"/>
</dbReference>
<protein>
    <submittedName>
        <fullName evidence="3">Vacuolar protein sorting-associated protein 17</fullName>
    </submittedName>
</protein>
<proteinExistence type="predicted"/>
<dbReference type="OrthoDB" id="9976382at2759"/>
<dbReference type="PROSITE" id="PS50195">
    <property type="entry name" value="PX"/>
    <property type="match status" value="1"/>
</dbReference>
<accession>A0A9W8EG79</accession>
<dbReference type="Pfam" id="PF09325">
    <property type="entry name" value="Vps5"/>
    <property type="match status" value="1"/>
</dbReference>
<gene>
    <name evidence="3" type="primary">VPS17</name>
    <name evidence="3" type="ORF">H4R34_000092</name>
</gene>
<dbReference type="GO" id="GO:0032266">
    <property type="term" value="F:phosphatidylinositol-3-phosphate binding"/>
    <property type="evidence" value="ECO:0007669"/>
    <property type="project" value="TreeGrafter"/>
</dbReference>
<dbReference type="GO" id="GO:0006886">
    <property type="term" value="P:intracellular protein transport"/>
    <property type="evidence" value="ECO:0007669"/>
    <property type="project" value="TreeGrafter"/>
</dbReference>
<dbReference type="EMBL" id="JANBQB010000002">
    <property type="protein sequence ID" value="KAJ1985272.1"/>
    <property type="molecule type" value="Genomic_DNA"/>
</dbReference>
<dbReference type="GO" id="GO:0005829">
    <property type="term" value="C:cytosol"/>
    <property type="evidence" value="ECO:0007669"/>
    <property type="project" value="GOC"/>
</dbReference>
<dbReference type="InterPro" id="IPR001683">
    <property type="entry name" value="PX_dom"/>
</dbReference>
<evidence type="ECO:0000256" key="1">
    <source>
        <dbReference type="SAM" id="MobiDB-lite"/>
    </source>
</evidence>
<comment type="caution">
    <text evidence="3">The sequence shown here is derived from an EMBL/GenBank/DDBJ whole genome shotgun (WGS) entry which is preliminary data.</text>
</comment>
<dbReference type="GO" id="GO:0042147">
    <property type="term" value="P:retrograde transport, endosome to Golgi"/>
    <property type="evidence" value="ECO:0007669"/>
    <property type="project" value="TreeGrafter"/>
</dbReference>
<dbReference type="Gene3D" id="1.20.1270.60">
    <property type="entry name" value="Arfaptin homology (AH) domain/BAR domain"/>
    <property type="match status" value="1"/>
</dbReference>
<dbReference type="SUPFAM" id="SSF64268">
    <property type="entry name" value="PX domain"/>
    <property type="match status" value="1"/>
</dbReference>
<evidence type="ECO:0000313" key="4">
    <source>
        <dbReference type="Proteomes" id="UP001151582"/>
    </source>
</evidence>
<dbReference type="InterPro" id="IPR027267">
    <property type="entry name" value="AH/BAR_dom_sf"/>
</dbReference>
<dbReference type="InterPro" id="IPR015404">
    <property type="entry name" value="Vps5_C"/>
</dbReference>
<dbReference type="AlphaFoldDB" id="A0A9W8EG79"/>
<dbReference type="InterPro" id="IPR053055">
    <property type="entry name" value="VPS17"/>
</dbReference>
<feature type="region of interest" description="Disordered" evidence="1">
    <location>
        <begin position="414"/>
        <end position="435"/>
    </location>
</feature>
<keyword evidence="4" id="KW-1185">Reference proteome</keyword>
<evidence type="ECO:0000259" key="2">
    <source>
        <dbReference type="PROSITE" id="PS50195"/>
    </source>
</evidence>
<organism evidence="3 4">
    <name type="scientific">Dimargaris verticillata</name>
    <dbReference type="NCBI Taxonomy" id="2761393"/>
    <lineage>
        <taxon>Eukaryota</taxon>
        <taxon>Fungi</taxon>
        <taxon>Fungi incertae sedis</taxon>
        <taxon>Zoopagomycota</taxon>
        <taxon>Kickxellomycotina</taxon>
        <taxon>Dimargaritomycetes</taxon>
        <taxon>Dimargaritales</taxon>
        <taxon>Dimargaritaceae</taxon>
        <taxon>Dimargaris</taxon>
    </lineage>
</organism>
<name>A0A9W8EG79_9FUNG</name>
<dbReference type="Gene3D" id="3.30.1520.10">
    <property type="entry name" value="Phox-like domain"/>
    <property type="match status" value="1"/>
</dbReference>
<dbReference type="GO" id="GO:0030905">
    <property type="term" value="C:retromer, tubulation complex"/>
    <property type="evidence" value="ECO:0007669"/>
    <property type="project" value="TreeGrafter"/>
</dbReference>
<evidence type="ECO:0000313" key="3">
    <source>
        <dbReference type="EMBL" id="KAJ1985272.1"/>
    </source>
</evidence>